<keyword evidence="3" id="KW-0663">Pyridoxal phosphate</keyword>
<reference evidence="4" key="1">
    <citation type="journal article" date="2014" name="Front. Microbiol.">
        <title>High frequency of phylogenetically diverse reductive dehalogenase-homologous genes in deep subseafloor sedimentary metagenomes.</title>
        <authorList>
            <person name="Kawai M."/>
            <person name="Futagami T."/>
            <person name="Toyoda A."/>
            <person name="Takaki Y."/>
            <person name="Nishi S."/>
            <person name="Hori S."/>
            <person name="Arai W."/>
            <person name="Tsubouchi T."/>
            <person name="Morono Y."/>
            <person name="Uchiyama I."/>
            <person name="Ito T."/>
            <person name="Fujiyama A."/>
            <person name="Inagaki F."/>
            <person name="Takami H."/>
        </authorList>
    </citation>
    <scope>NUCLEOTIDE SEQUENCE</scope>
    <source>
        <strain evidence="4">Expedition CK06-06</strain>
    </source>
</reference>
<comment type="caution">
    <text evidence="4">The sequence shown here is derived from an EMBL/GenBank/DDBJ whole genome shotgun (WGS) entry which is preliminary data.</text>
</comment>
<dbReference type="InterPro" id="IPR036038">
    <property type="entry name" value="Aminotransferase-like"/>
</dbReference>
<protein>
    <recommendedName>
        <fullName evidence="5">Branched-chain amino acid aminotransferase</fullName>
    </recommendedName>
</protein>
<dbReference type="EMBL" id="BARW01005954">
    <property type="protein sequence ID" value="GAI84723.1"/>
    <property type="molecule type" value="Genomic_DNA"/>
</dbReference>
<dbReference type="PANTHER" id="PTHR11825:SF44">
    <property type="entry name" value="BRANCHED-CHAIN-AMINO-ACID AMINOTRANSFERASE"/>
    <property type="match status" value="1"/>
</dbReference>
<evidence type="ECO:0000256" key="1">
    <source>
        <dbReference type="ARBA" id="ARBA00001933"/>
    </source>
</evidence>
<proteinExistence type="inferred from homology"/>
<comment type="similarity">
    <text evidence="2">Belongs to the class-IV pyridoxal-phosphate-dependent aminotransferase family.</text>
</comment>
<feature type="non-terminal residue" evidence="4">
    <location>
        <position position="1"/>
    </location>
</feature>
<dbReference type="PANTHER" id="PTHR11825">
    <property type="entry name" value="SUBGROUP IIII AMINOTRANSFERASE"/>
    <property type="match status" value="1"/>
</dbReference>
<evidence type="ECO:0000256" key="3">
    <source>
        <dbReference type="ARBA" id="ARBA00022898"/>
    </source>
</evidence>
<dbReference type="GO" id="GO:0004084">
    <property type="term" value="F:branched-chain-amino-acid transaminase activity"/>
    <property type="evidence" value="ECO:0007669"/>
    <property type="project" value="InterPro"/>
</dbReference>
<evidence type="ECO:0000256" key="2">
    <source>
        <dbReference type="ARBA" id="ARBA00009320"/>
    </source>
</evidence>
<dbReference type="SUPFAM" id="SSF56752">
    <property type="entry name" value="D-aminoacid aminotransferase-like PLP-dependent enzymes"/>
    <property type="match status" value="1"/>
</dbReference>
<organism evidence="4">
    <name type="scientific">marine sediment metagenome</name>
    <dbReference type="NCBI Taxonomy" id="412755"/>
    <lineage>
        <taxon>unclassified sequences</taxon>
        <taxon>metagenomes</taxon>
        <taxon>ecological metagenomes</taxon>
    </lineage>
</organism>
<dbReference type="Gene3D" id="3.20.10.10">
    <property type="entry name" value="D-amino Acid Aminotransferase, subunit A, domain 2"/>
    <property type="match status" value="1"/>
</dbReference>
<dbReference type="InterPro" id="IPR005786">
    <property type="entry name" value="B_amino_transII"/>
</dbReference>
<gene>
    <name evidence="4" type="ORF">S12H4_12467</name>
</gene>
<comment type="cofactor">
    <cofactor evidence="1">
        <name>pyridoxal 5'-phosphate</name>
        <dbReference type="ChEBI" id="CHEBI:597326"/>
    </cofactor>
</comment>
<sequence>GIKKGSLKDVFGSGTAAIISPVGELYYKGNKYTVSDGKIGELTKRFYDEIMSYQYGEKEEPYGWVERIDT</sequence>
<dbReference type="GO" id="GO:0009081">
    <property type="term" value="P:branched-chain amino acid metabolic process"/>
    <property type="evidence" value="ECO:0007669"/>
    <property type="project" value="InterPro"/>
</dbReference>
<evidence type="ECO:0008006" key="5">
    <source>
        <dbReference type="Google" id="ProtNLM"/>
    </source>
</evidence>
<accession>X1RVL1</accession>
<dbReference type="InterPro" id="IPR043132">
    <property type="entry name" value="BCAT-like_C"/>
</dbReference>
<dbReference type="AlphaFoldDB" id="X1RVL1"/>
<evidence type="ECO:0000313" key="4">
    <source>
        <dbReference type="EMBL" id="GAI84723.1"/>
    </source>
</evidence>
<name>X1RVL1_9ZZZZ</name>